<dbReference type="RefSeq" id="XP_049265336.1">
    <property type="nucleotide sequence ID" value="XM_049405065.1"/>
</dbReference>
<evidence type="ECO:0000313" key="2">
    <source>
        <dbReference type="Proteomes" id="UP000694255"/>
    </source>
</evidence>
<comment type="caution">
    <text evidence="1">The sequence shown here is derived from an EMBL/GenBank/DDBJ whole genome shotgun (WGS) entry which is preliminary data.</text>
</comment>
<proteinExistence type="predicted"/>
<gene>
    <name evidence="1" type="ORF">J8A68_001413</name>
</gene>
<dbReference type="Proteomes" id="UP000694255">
    <property type="component" value="Unassembled WGS sequence"/>
</dbReference>
<evidence type="ECO:0008006" key="3">
    <source>
        <dbReference type="Google" id="ProtNLM"/>
    </source>
</evidence>
<dbReference type="OrthoDB" id="360689at2759"/>
<reference evidence="1 2" key="1">
    <citation type="journal article" date="2021" name="DNA Res.">
        <title>Genome analysis of Candida subhashii reveals its hybrid nature and dual mitochondrial genome conformations.</title>
        <authorList>
            <person name="Mixao V."/>
            <person name="Hegedusova E."/>
            <person name="Saus E."/>
            <person name="Pryszcz L.P."/>
            <person name="Cillingova A."/>
            <person name="Nosek J."/>
            <person name="Gabaldon T."/>
        </authorList>
    </citation>
    <scope>NUCLEOTIDE SEQUENCE [LARGE SCALE GENOMIC DNA]</scope>
    <source>
        <strain evidence="1 2">CBS 10753</strain>
    </source>
</reference>
<protein>
    <recommendedName>
        <fullName evidence="3">Ribosomal protein L10</fullName>
    </recommendedName>
</protein>
<accession>A0A8J5V4I0</accession>
<name>A0A8J5V4I0_9ASCO</name>
<organism evidence="1 2">
    <name type="scientific">[Candida] subhashii</name>
    <dbReference type="NCBI Taxonomy" id="561895"/>
    <lineage>
        <taxon>Eukaryota</taxon>
        <taxon>Fungi</taxon>
        <taxon>Dikarya</taxon>
        <taxon>Ascomycota</taxon>
        <taxon>Saccharomycotina</taxon>
        <taxon>Pichiomycetes</taxon>
        <taxon>Debaryomycetaceae</taxon>
        <taxon>Spathaspora</taxon>
    </lineage>
</organism>
<dbReference type="GeneID" id="73468214"/>
<dbReference type="AlphaFoldDB" id="A0A8J5V4I0"/>
<dbReference type="PANTHER" id="PTHR11560">
    <property type="entry name" value="39S RIBOSOMAL PROTEIN L10, MITOCHONDRIAL"/>
    <property type="match status" value="1"/>
</dbReference>
<evidence type="ECO:0000313" key="1">
    <source>
        <dbReference type="EMBL" id="KAG7665104.1"/>
    </source>
</evidence>
<dbReference type="EMBL" id="JAGSYN010000053">
    <property type="protein sequence ID" value="KAG7665104.1"/>
    <property type="molecule type" value="Genomic_DNA"/>
</dbReference>
<sequence>MSIIRSTTSRVLSHSRVGSVLHPTVWTLRASFSTSPLSCNAAPETVISTTTTTASKPTSHLFEYGEEFSNRNTGKPLFSRKTFLVDYYKYLNDTNEIILVAHVNNINKMDNKRIRQDIIKAGGKMHFVNSNMYKLYLQSSHEEDPAAKGNRQKNKHVKHPLAILFNGPTAVISIPKADPSIVKDLVKILKQAKEKLLLIGAKVETSVMDVAEVDQLKELPSKDQLQGQLAGLLTILGGAGLVQTLQSTPSMLYLTIHAREKDLGGGKKEEEGEGEKSNDA</sequence>
<keyword evidence="2" id="KW-1185">Reference proteome</keyword>
<dbReference type="InterPro" id="IPR047865">
    <property type="entry name" value="Ribosomal_uL10_bac_type"/>
</dbReference>